<evidence type="ECO:0000259" key="2">
    <source>
        <dbReference type="Pfam" id="PF03432"/>
    </source>
</evidence>
<comment type="caution">
    <text evidence="3">The sequence shown here is derived from an EMBL/GenBank/DDBJ whole genome shotgun (WGS) entry which is preliminary data.</text>
</comment>
<protein>
    <recommendedName>
        <fullName evidence="2">MobA/VirD2-like nuclease domain-containing protein</fullName>
    </recommendedName>
</protein>
<sequence length="1092" mass="120880">MIIKVTRGNDFAGVVDYIARLGSYACKGAARVIALERLHDLRTAAAQLAYDAALDPSRSRPVVHLIARAERGLSDDRYLNLAHRVLKAAGLDGHRFVAAVHDDDGHLHVVASEVDEDGAVPARIHWHKGEKRSVTAEEAEALPRGIVAKRAWDSHLAWRLTRVAREVEIDWNLRRLSSSAKANAPAEPRREQWQKERLARTGKVPLQDRYWTEIRAALALPGWGERTAALAAHGLVIRAHEVGGRVRGLQVHSLTDAQDFVKISAFEMGGMAKLDASAGQPFMAWAAQERRTAISLTKPATSGNPDMIAMQATFKAHIKEWRRREGTRIAAYRQRRRDTGAIDADMEDFANRFRPILTVPAFRQARAEKRRGLKALADARLAAALANAGPRTPQPVFVDFVRARAGTGDDRAARVYRDIAGDVSETRRRALDRVAMMAAELSATARALRERRDRLRSDIAAATAALRKVAGDLAQRAEADTARIKAAMHTAARNTRTRLTFLAEGLAQRLDASGHRIRVTDRVHVDRWQPGPAEREIIQALANRRVFEQYARVQSEQVEALRDDVHRTGAVRRDGRRVAFDPARSGIGNPQVLRWASEPEVVAALREIDRRQRTAQAHDERIEADRRCRDAATVLDRLRATVAVQAAVLTAWLPTQMANELRQASAAIRTRRADLTAREADLRKQAAVERASIEQERLTLLASLVPTGRVSGAVATYLDLWRRAVEPMPADRLIERSAMNVVEQDTVRAMLSQGFTEGALRGIVRDRSPLRVSNDVANDRRASEVLAQVLTDPAVRRVRDEKAAELAERQDRLDTMAMLERQTTRLPAEERWIELWLEILAERPLDTDIPRAERNRSIDHEVAAVMLGEGVTLVSTRSALMRCSPAFRALPSRERLAYVDEQIDALDHVLRRMPPEQRERVGPKPVPARALARMAEAGKAARATWPEDDGSDWVSGKLPGMPPSITDVAKIVDGKAIFGGMELQVAGSVMVQAANHRPEEGAVTAGEKETLFDAAGRPLPHIQALLNGIRQHRGAFKLDDKGRLTAPGQPPEHRKLLAGLLADPQFERLALAAFHGRPNPAVLAAGIGGNQR</sequence>
<feature type="coiled-coil region" evidence="1">
    <location>
        <begin position="438"/>
        <end position="465"/>
    </location>
</feature>
<evidence type="ECO:0000313" key="4">
    <source>
        <dbReference type="Proteomes" id="UP000732399"/>
    </source>
</evidence>
<feature type="domain" description="MobA/VirD2-like nuclease" evidence="2">
    <location>
        <begin position="37"/>
        <end position="129"/>
    </location>
</feature>
<organism evidence="3 4">
    <name type="scientific">Sphingomonas corticis</name>
    <dbReference type="NCBI Taxonomy" id="2722791"/>
    <lineage>
        <taxon>Bacteria</taxon>
        <taxon>Pseudomonadati</taxon>
        <taxon>Pseudomonadota</taxon>
        <taxon>Alphaproteobacteria</taxon>
        <taxon>Sphingomonadales</taxon>
        <taxon>Sphingomonadaceae</taxon>
        <taxon>Sphingomonas</taxon>
    </lineage>
</organism>
<evidence type="ECO:0000256" key="1">
    <source>
        <dbReference type="SAM" id="Coils"/>
    </source>
</evidence>
<dbReference type="Proteomes" id="UP000732399">
    <property type="component" value="Unassembled WGS sequence"/>
</dbReference>
<dbReference type="Pfam" id="PF03432">
    <property type="entry name" value="Relaxase"/>
    <property type="match status" value="1"/>
</dbReference>
<keyword evidence="1" id="KW-0175">Coiled coil</keyword>
<gene>
    <name evidence="3" type="ORF">HBH26_09185</name>
</gene>
<dbReference type="EMBL" id="JAAVJH010000005">
    <property type="protein sequence ID" value="NJR78760.1"/>
    <property type="molecule type" value="Genomic_DNA"/>
</dbReference>
<keyword evidence="4" id="KW-1185">Reference proteome</keyword>
<proteinExistence type="predicted"/>
<accession>A0ABX1CR13</accession>
<name>A0ABX1CR13_9SPHN</name>
<dbReference type="RefSeq" id="WP_168134311.1">
    <property type="nucleotide sequence ID" value="NZ_JAAVJH010000005.1"/>
</dbReference>
<dbReference type="InterPro" id="IPR005094">
    <property type="entry name" value="Endonuclease_MobA/VirD2"/>
</dbReference>
<reference evidence="3 4" key="1">
    <citation type="submission" date="2020-03" db="EMBL/GenBank/DDBJ databases">
        <authorList>
            <person name="Wang L."/>
            <person name="He N."/>
            <person name="Li Y."/>
            <person name="Fang Y."/>
            <person name="Zhang F."/>
        </authorList>
    </citation>
    <scope>NUCLEOTIDE SEQUENCE [LARGE SCALE GENOMIC DNA]</scope>
    <source>
        <strain evidence="3 4">36D10-4-7</strain>
    </source>
</reference>
<evidence type="ECO:0000313" key="3">
    <source>
        <dbReference type="EMBL" id="NJR78760.1"/>
    </source>
</evidence>